<gene>
    <name evidence="3" type="primary">gltS</name>
    <name evidence="3" type="ORF">OCV69_00690</name>
</gene>
<dbReference type="Proteomes" id="UP001652395">
    <property type="component" value="Unassembled WGS sequence"/>
</dbReference>
<accession>A0ABT2UUX8</accession>
<keyword evidence="1" id="KW-0472">Membrane</keyword>
<proteinExistence type="inferred from homology"/>
<keyword evidence="1" id="KW-0769">Symport</keyword>
<comment type="subcellular location">
    <subcellularLocation>
        <location evidence="1">Cell membrane</location>
        <topology evidence="1">Multi-pass membrane protein</topology>
    </subcellularLocation>
</comment>
<feature type="transmembrane region" description="Helical" evidence="1">
    <location>
        <begin position="66"/>
        <end position="89"/>
    </location>
</feature>
<reference evidence="3 4" key="1">
    <citation type="journal article" date="2021" name="ISME Commun">
        <title>Automated analysis of genomic sequences facilitates high-throughput and comprehensive description of bacteria.</title>
        <authorList>
            <person name="Hitch T.C.A."/>
        </authorList>
    </citation>
    <scope>NUCLEOTIDE SEQUENCE [LARGE SCALE GENOMIC DNA]</scope>
    <source>
        <strain evidence="4">f_CCE</strain>
    </source>
</reference>
<keyword evidence="1" id="KW-0739">Sodium transport</keyword>
<evidence type="ECO:0000256" key="2">
    <source>
        <dbReference type="NCBIfam" id="TIGR00210"/>
    </source>
</evidence>
<comment type="caution">
    <text evidence="3">The sequence shown here is derived from an EMBL/GenBank/DDBJ whole genome shotgun (WGS) entry which is preliminary data.</text>
</comment>
<name>A0ABT2UUX8_9FIRM</name>
<sequence length="396" mass="41933">MYAIQLDMYQAAAVAALVLLFGRFLVRNLDLLRRYCIPEPVAGGVVFALAHLALRQAGILEISFDSTLQTFFMVVFFCSVGFTACFRLLKKGGLQVLLFLGIAVMMCVLQNSLGAFIASAFDLDPRLGLATGSIPMVGGHGTAASFGPLLEKAGVSGASAVAIASATFGLVAGCVIGGPTAVSRIRQKKLHSFETATGSNEVVVDKNEVTGAIDSSRFLNAALCLALAIGAGTVVSAWLNKVFTFPIYIGAMLVAAFIRNTTDMAGKEIPMEEISTIGSFSLSLFLGLAMMGLKLWELADLAIPMVVMLVAQTVLMMVYAYFVVFNLLGKNYDAAVMTSGFCGFGMGATPNAMANMQAITQKYGPAPTAYFVVPLVGSLFIDFMNTIIITSFLNLL</sequence>
<keyword evidence="1" id="KW-0406">Ion transport</keyword>
<feature type="transmembrane region" description="Helical" evidence="1">
    <location>
        <begin position="6"/>
        <end position="26"/>
    </location>
</feature>
<keyword evidence="1" id="KW-0813">Transport</keyword>
<feature type="transmembrane region" description="Helical" evidence="1">
    <location>
        <begin position="274"/>
        <end position="296"/>
    </location>
</feature>
<feature type="transmembrane region" description="Helical" evidence="1">
    <location>
        <begin position="96"/>
        <end position="121"/>
    </location>
</feature>
<feature type="transmembrane region" description="Helical" evidence="1">
    <location>
        <begin position="369"/>
        <end position="395"/>
    </location>
</feature>
<keyword evidence="1" id="KW-1133">Transmembrane helix</keyword>
<dbReference type="NCBIfam" id="TIGR00210">
    <property type="entry name" value="gltS"/>
    <property type="match status" value="1"/>
</dbReference>
<feature type="transmembrane region" description="Helical" evidence="1">
    <location>
        <begin position="302"/>
        <end position="325"/>
    </location>
</feature>
<feature type="transmembrane region" description="Helical" evidence="1">
    <location>
        <begin position="245"/>
        <end position="262"/>
    </location>
</feature>
<comment type="similarity">
    <text evidence="1">Belongs to the glutamate:Na(+) symporter (ESS) (TC 2.A.27) family.</text>
</comment>
<dbReference type="PANTHER" id="PTHR36178:SF1">
    <property type="entry name" value="SODIUM_GLUTAMATE SYMPORTER"/>
    <property type="match status" value="1"/>
</dbReference>
<feature type="transmembrane region" description="Helical" evidence="1">
    <location>
        <begin position="332"/>
        <end position="349"/>
    </location>
</feature>
<evidence type="ECO:0000256" key="1">
    <source>
        <dbReference type="HAMAP-Rule" id="MF_02062"/>
    </source>
</evidence>
<keyword evidence="1" id="KW-0812">Transmembrane</keyword>
<dbReference type="HAMAP" id="MF_02062">
    <property type="entry name" value="GltS"/>
    <property type="match status" value="1"/>
</dbReference>
<feature type="transmembrane region" description="Helical" evidence="1">
    <location>
        <begin position="218"/>
        <end position="239"/>
    </location>
</feature>
<keyword evidence="1" id="KW-1003">Cell membrane</keyword>
<protein>
    <recommendedName>
        <fullName evidence="1 2">Sodium/glutamate symporter</fullName>
    </recommendedName>
</protein>
<keyword evidence="1" id="KW-0915">Sodium</keyword>
<feature type="transmembrane region" description="Helical" evidence="1">
    <location>
        <begin position="35"/>
        <end position="54"/>
    </location>
</feature>
<evidence type="ECO:0000313" key="3">
    <source>
        <dbReference type="EMBL" id="MCU6798470.1"/>
    </source>
</evidence>
<dbReference type="EMBL" id="JAOQJF010000001">
    <property type="protein sequence ID" value="MCU6798470.1"/>
    <property type="molecule type" value="Genomic_DNA"/>
</dbReference>
<evidence type="ECO:0000313" key="4">
    <source>
        <dbReference type="Proteomes" id="UP001652395"/>
    </source>
</evidence>
<keyword evidence="1" id="KW-0029">Amino-acid transport</keyword>
<dbReference type="InterPro" id="IPR004445">
    <property type="entry name" value="GltS"/>
</dbReference>
<feature type="transmembrane region" description="Helical" evidence="1">
    <location>
        <begin position="158"/>
        <end position="182"/>
    </location>
</feature>
<keyword evidence="4" id="KW-1185">Reference proteome</keyword>
<dbReference type="RefSeq" id="WP_158358433.1">
    <property type="nucleotide sequence ID" value="NZ_JAOQJF010000001.1"/>
</dbReference>
<comment type="function">
    <text evidence="1">Catalyzes the sodium-dependent transport of glutamate.</text>
</comment>
<dbReference type="PANTHER" id="PTHR36178">
    <property type="entry name" value="SLR0625 PROTEIN"/>
    <property type="match status" value="1"/>
</dbReference>
<dbReference type="Pfam" id="PF03616">
    <property type="entry name" value="Glt_symporter"/>
    <property type="match status" value="1"/>
</dbReference>
<organism evidence="3 4">
    <name type="scientific">Alitiscatomonas aceti</name>
    <dbReference type="NCBI Taxonomy" id="2981724"/>
    <lineage>
        <taxon>Bacteria</taxon>
        <taxon>Bacillati</taxon>
        <taxon>Bacillota</taxon>
        <taxon>Clostridia</taxon>
        <taxon>Lachnospirales</taxon>
        <taxon>Lachnospiraceae</taxon>
        <taxon>Alitiscatomonas</taxon>
    </lineage>
</organism>